<dbReference type="InterPro" id="IPR015854">
    <property type="entry name" value="ABC_transpr_LolD-like"/>
</dbReference>
<proteinExistence type="predicted"/>
<dbReference type="Gene3D" id="3.40.50.300">
    <property type="entry name" value="P-loop containing nucleotide triphosphate hydrolases"/>
    <property type="match status" value="1"/>
</dbReference>
<dbReference type="PROSITE" id="PS50893">
    <property type="entry name" value="ABC_TRANSPORTER_2"/>
    <property type="match status" value="1"/>
</dbReference>
<dbReference type="InterPro" id="IPR017871">
    <property type="entry name" value="ABC_transporter-like_CS"/>
</dbReference>
<dbReference type="InterPro" id="IPR017911">
    <property type="entry name" value="MacB-like_ATP-bd"/>
</dbReference>
<dbReference type="PROSITE" id="PS00211">
    <property type="entry name" value="ABC_TRANSPORTER_1"/>
    <property type="match status" value="1"/>
</dbReference>
<dbReference type="FunFam" id="3.40.50.300:FF:000032">
    <property type="entry name" value="Export ABC transporter ATP-binding protein"/>
    <property type="match status" value="1"/>
</dbReference>
<dbReference type="GO" id="GO:0022857">
    <property type="term" value="F:transmembrane transporter activity"/>
    <property type="evidence" value="ECO:0007669"/>
    <property type="project" value="TreeGrafter"/>
</dbReference>
<evidence type="ECO:0000256" key="4">
    <source>
        <dbReference type="SAM" id="MobiDB-lite"/>
    </source>
</evidence>
<accession>A0A4V2FQW2</accession>
<dbReference type="SUPFAM" id="SSF52540">
    <property type="entry name" value="P-loop containing nucleoside triphosphate hydrolases"/>
    <property type="match status" value="1"/>
</dbReference>
<dbReference type="OrthoDB" id="9802264at2"/>
<dbReference type="InterPro" id="IPR027417">
    <property type="entry name" value="P-loop_NTPase"/>
</dbReference>
<evidence type="ECO:0000256" key="3">
    <source>
        <dbReference type="ARBA" id="ARBA00022840"/>
    </source>
</evidence>
<evidence type="ECO:0000313" key="7">
    <source>
        <dbReference type="Proteomes" id="UP000291591"/>
    </source>
</evidence>
<organism evidence="6 7">
    <name type="scientific">Pseudonocardia sediminis</name>
    <dbReference type="NCBI Taxonomy" id="1397368"/>
    <lineage>
        <taxon>Bacteria</taxon>
        <taxon>Bacillati</taxon>
        <taxon>Actinomycetota</taxon>
        <taxon>Actinomycetes</taxon>
        <taxon>Pseudonocardiales</taxon>
        <taxon>Pseudonocardiaceae</taxon>
        <taxon>Pseudonocardia</taxon>
    </lineage>
</organism>
<dbReference type="Proteomes" id="UP000291591">
    <property type="component" value="Unassembled WGS sequence"/>
</dbReference>
<comment type="caution">
    <text evidence="6">The sequence shown here is derived from an EMBL/GenBank/DDBJ whole genome shotgun (WGS) entry which is preliminary data.</text>
</comment>
<dbReference type="EMBL" id="SHKL01000001">
    <property type="protein sequence ID" value="RZT86280.1"/>
    <property type="molecule type" value="Genomic_DNA"/>
</dbReference>
<keyword evidence="1" id="KW-0813">Transport</keyword>
<dbReference type="SMART" id="SM00382">
    <property type="entry name" value="AAA"/>
    <property type="match status" value="1"/>
</dbReference>
<dbReference type="PANTHER" id="PTHR24220">
    <property type="entry name" value="IMPORT ATP-BINDING PROTEIN"/>
    <property type="match status" value="1"/>
</dbReference>
<feature type="domain" description="ABC transporter" evidence="5">
    <location>
        <begin position="37"/>
        <end position="274"/>
    </location>
</feature>
<feature type="region of interest" description="Disordered" evidence="4">
    <location>
        <begin position="1"/>
        <end position="31"/>
    </location>
</feature>
<dbReference type="GO" id="GO:0016887">
    <property type="term" value="F:ATP hydrolysis activity"/>
    <property type="evidence" value="ECO:0007669"/>
    <property type="project" value="InterPro"/>
</dbReference>
<dbReference type="InterPro" id="IPR003593">
    <property type="entry name" value="AAA+_ATPase"/>
</dbReference>
<dbReference type="GO" id="GO:0005886">
    <property type="term" value="C:plasma membrane"/>
    <property type="evidence" value="ECO:0007669"/>
    <property type="project" value="TreeGrafter"/>
</dbReference>
<name>A0A4V2FQW2_PSEST</name>
<dbReference type="PANTHER" id="PTHR24220:SF685">
    <property type="entry name" value="ABC TRANSPORTER RELATED"/>
    <property type="match status" value="1"/>
</dbReference>
<keyword evidence="7" id="KW-1185">Reference proteome</keyword>
<reference evidence="6 7" key="1">
    <citation type="submission" date="2019-02" db="EMBL/GenBank/DDBJ databases">
        <title>Sequencing the genomes of 1000 actinobacteria strains.</title>
        <authorList>
            <person name="Klenk H.-P."/>
        </authorList>
    </citation>
    <scope>NUCLEOTIDE SEQUENCE [LARGE SCALE GENOMIC DNA]</scope>
    <source>
        <strain evidence="6 7">DSM 45779</strain>
    </source>
</reference>
<evidence type="ECO:0000256" key="2">
    <source>
        <dbReference type="ARBA" id="ARBA00022741"/>
    </source>
</evidence>
<evidence type="ECO:0000259" key="5">
    <source>
        <dbReference type="PROSITE" id="PS50893"/>
    </source>
</evidence>
<evidence type="ECO:0000313" key="6">
    <source>
        <dbReference type="EMBL" id="RZT86280.1"/>
    </source>
</evidence>
<gene>
    <name evidence="6" type="ORF">EV383_3172</name>
</gene>
<keyword evidence="3 6" id="KW-0067">ATP-binding</keyword>
<keyword evidence="2" id="KW-0547">Nucleotide-binding</keyword>
<sequence>MPPDAAVSPGAVATQDPPPLPDRAVSRTAGAGGPWAVELRGLRKVHGGGDRAVTALDGVSIGFGHGTFTAVMGPSGSGKSTLLQCAAGLDAPTGGHVLLGGTDVGALSETARTVLRRDRVGFVFQELNLVTSLTAAQNVELPARLGRRRVPAADVDAALAQVGLADRARHRPSEMSGGQQQRVAIARALLGRPEVLFADEPTGALDTRTSHEVLALLRRLVDRWGQTTLMVTHDPVAAAYADEVVVLADGRVADRIRNEPGHSDTPARIAAAVARSETARSEPARCGTARGGAAQAGTVRGGAAQAGRVRGAAAQGAAAQGGAGQPEAGR</sequence>
<feature type="region of interest" description="Disordered" evidence="4">
    <location>
        <begin position="276"/>
        <end position="330"/>
    </location>
</feature>
<dbReference type="GO" id="GO:0098796">
    <property type="term" value="C:membrane protein complex"/>
    <property type="evidence" value="ECO:0007669"/>
    <property type="project" value="UniProtKB-ARBA"/>
</dbReference>
<feature type="compositionally biased region" description="Low complexity" evidence="4">
    <location>
        <begin position="284"/>
        <end position="318"/>
    </location>
</feature>
<evidence type="ECO:0000256" key="1">
    <source>
        <dbReference type="ARBA" id="ARBA00022448"/>
    </source>
</evidence>
<dbReference type="Pfam" id="PF00005">
    <property type="entry name" value="ABC_tran"/>
    <property type="match status" value="1"/>
</dbReference>
<protein>
    <submittedName>
        <fullName evidence="6">Putative ABC transport system ATP-binding protein</fullName>
    </submittedName>
</protein>
<dbReference type="GO" id="GO:0005524">
    <property type="term" value="F:ATP binding"/>
    <property type="evidence" value="ECO:0007669"/>
    <property type="project" value="UniProtKB-KW"/>
</dbReference>
<dbReference type="CDD" id="cd03255">
    <property type="entry name" value="ABC_MJ0796_LolCDE_FtsE"/>
    <property type="match status" value="1"/>
</dbReference>
<dbReference type="InterPro" id="IPR003439">
    <property type="entry name" value="ABC_transporter-like_ATP-bd"/>
</dbReference>
<dbReference type="AlphaFoldDB" id="A0A4V2FQW2"/>